<organism evidence="1 2">
    <name type="scientific">Mycobacterium aquaticum</name>
    <dbReference type="NCBI Taxonomy" id="1927124"/>
    <lineage>
        <taxon>Bacteria</taxon>
        <taxon>Bacillati</taxon>
        <taxon>Actinomycetota</taxon>
        <taxon>Actinomycetes</taxon>
        <taxon>Mycobacteriales</taxon>
        <taxon>Mycobacteriaceae</taxon>
        <taxon>Mycobacterium</taxon>
    </lineage>
</organism>
<keyword evidence="2" id="KW-1185">Reference proteome</keyword>
<proteinExistence type="predicted"/>
<reference evidence="1 2" key="1">
    <citation type="submission" date="2017-02" db="EMBL/GenBank/DDBJ databases">
        <title>The new phylogeny of genus Mycobacterium.</title>
        <authorList>
            <person name="Tortoli E."/>
            <person name="Trovato A."/>
            <person name="Cirillo D.M."/>
        </authorList>
    </citation>
    <scope>NUCLEOTIDE SEQUENCE [LARGE SCALE GENOMIC DNA]</scope>
    <source>
        <strain evidence="1 2">RW6</strain>
    </source>
</reference>
<dbReference type="OrthoDB" id="4730586at2"/>
<dbReference type="AlphaFoldDB" id="A0A1X0A4Z1"/>
<dbReference type="Proteomes" id="UP000192448">
    <property type="component" value="Unassembled WGS sequence"/>
</dbReference>
<dbReference type="RefSeq" id="WP_083169737.1">
    <property type="nucleotide sequence ID" value="NZ_MVHF01000054.1"/>
</dbReference>
<gene>
    <name evidence="1" type="ORF">BST13_33095</name>
</gene>
<dbReference type="EMBL" id="MVHF01000054">
    <property type="protein sequence ID" value="ORA25161.1"/>
    <property type="molecule type" value="Genomic_DNA"/>
</dbReference>
<protein>
    <submittedName>
        <fullName evidence="1">Uncharacterized protein</fullName>
    </submittedName>
</protein>
<evidence type="ECO:0000313" key="2">
    <source>
        <dbReference type="Proteomes" id="UP000192448"/>
    </source>
</evidence>
<comment type="caution">
    <text evidence="1">The sequence shown here is derived from an EMBL/GenBank/DDBJ whole genome shotgun (WGS) entry which is preliminary data.</text>
</comment>
<dbReference type="STRING" id="1927124.BST13_33095"/>
<name>A0A1X0A4Z1_9MYCO</name>
<sequence length="117" mass="12979">MYATNPTLAYEIYEMAKLFCQLPSDIAVLDERVGEFGTFYFNRGIAAFGRGVLARLDEVSQSKNPVIARTQRIREWERLMGGDMNQSATGFADPTEGSASAHARVIGERDGDEEIVL</sequence>
<accession>A0A1X0A4Z1</accession>
<evidence type="ECO:0000313" key="1">
    <source>
        <dbReference type="EMBL" id="ORA25161.1"/>
    </source>
</evidence>